<feature type="binding site" evidence="19">
    <location>
        <position position="262"/>
    </location>
    <ligand>
        <name>Zn(2+)</name>
        <dbReference type="ChEBI" id="CHEBI:29105"/>
        <label>1</label>
    </ligand>
</feature>
<dbReference type="EMBL" id="BEZZ01000750">
    <property type="protein sequence ID" value="GCC35852.1"/>
    <property type="molecule type" value="Genomic_DNA"/>
</dbReference>
<feature type="binding site" evidence="19">
    <location>
        <position position="244"/>
    </location>
    <ligand>
        <name>Zn(2+)</name>
        <dbReference type="ChEBI" id="CHEBI:29105"/>
        <label>1</label>
    </ligand>
</feature>
<comment type="cofactor">
    <cofactor evidence="18 19">
        <name>Zn(2+)</name>
        <dbReference type="ChEBI" id="CHEBI:29105"/>
    </cofactor>
    <text evidence="18 19">Binds 2 Zn(2+) ions per subunit that likely form a catalytic dimetal center.</text>
</comment>
<evidence type="ECO:0000256" key="18">
    <source>
        <dbReference type="PIRNR" id="PIRNR005149"/>
    </source>
</evidence>
<feature type="domain" description="Cytochrome b5 heme-binding" evidence="22">
    <location>
        <begin position="3"/>
        <end position="81"/>
    </location>
</feature>
<dbReference type="PROSITE" id="PS00191">
    <property type="entry name" value="CYTOCHROME_B5_1"/>
    <property type="match status" value="1"/>
</dbReference>
<dbReference type="InterPro" id="IPR036400">
    <property type="entry name" value="Cyt_B5-like_heme/steroid_sf"/>
</dbReference>
<dbReference type="PANTHER" id="PTHR12863:SF1">
    <property type="entry name" value="FATTY ACID 2-HYDROXYLASE"/>
    <property type="match status" value="1"/>
</dbReference>
<dbReference type="EC" id="1.-.-.-" evidence="18"/>
<dbReference type="GO" id="GO:0005506">
    <property type="term" value="F:iron ion binding"/>
    <property type="evidence" value="ECO:0007669"/>
    <property type="project" value="UniProtKB-UniRule"/>
</dbReference>
<proteinExistence type="inferred from homology"/>
<keyword evidence="16 18" id="KW-0472">Membrane</keyword>
<dbReference type="InterPro" id="IPR014430">
    <property type="entry name" value="Scs7"/>
</dbReference>
<protein>
    <recommendedName>
        <fullName evidence="18">Fatty acid 2-hydroxylase</fullName>
        <ecNumber evidence="18">1.-.-.-</ecNumber>
    </recommendedName>
</protein>
<evidence type="ECO:0000256" key="2">
    <source>
        <dbReference type="ARBA" id="ARBA00004991"/>
    </source>
</evidence>
<evidence type="ECO:0000256" key="3">
    <source>
        <dbReference type="ARBA" id="ARBA00005189"/>
    </source>
</evidence>
<evidence type="ECO:0000313" key="24">
    <source>
        <dbReference type="Proteomes" id="UP000287033"/>
    </source>
</evidence>
<evidence type="ECO:0000256" key="7">
    <source>
        <dbReference type="ARBA" id="ARBA00022692"/>
    </source>
</evidence>
<gene>
    <name evidence="23" type="ORF">chiPu_0014340</name>
</gene>
<keyword evidence="9 18" id="KW-0256">Endoplasmic reticulum</keyword>
<accession>A0A401SZN0</accession>
<dbReference type="InterPro" id="IPR018506">
    <property type="entry name" value="Cyt_B5_heme-BS"/>
</dbReference>
<dbReference type="STRING" id="137246.A0A401SZN0"/>
<comment type="similarity">
    <text evidence="4 18">Belongs to the sterol desaturase family. SCS7 subfamily.</text>
</comment>
<evidence type="ECO:0000256" key="21">
    <source>
        <dbReference type="SAM" id="Phobius"/>
    </source>
</evidence>
<keyword evidence="11 19" id="KW-0862">Zinc</keyword>
<comment type="cofactor">
    <cofactor evidence="20">
        <name>Fe cation</name>
        <dbReference type="ChEBI" id="CHEBI:24875"/>
    </cofactor>
</comment>
<keyword evidence="14 18" id="KW-0408">Iron</keyword>
<dbReference type="InterPro" id="IPR001199">
    <property type="entry name" value="Cyt_B5-like_heme/steroid-bd"/>
</dbReference>
<dbReference type="AlphaFoldDB" id="A0A401SZN0"/>
<sequence>MEKRYFTIAEVQEHTTVDSCWIIHERRVYDVSAFIQRHPGGEQMIVQRAGTDVSGDMLGPPHRHSSNAHRWLQQYYIGELSTGSGGGQDEEEIFSQKKQAVRERNTASQGSNSVMDARCKSVDPDNDLVDWNKPLLWQVGNLREKYDEWVHQPVDRPIRLFYSDFVEACSKTAWYMVPLVWTPVVIFFSWYCYTELAQGNTRIFTSISQEYSIPVHKYCFPFLFVLGMFLWSLVEYLIHRYVFHMKPPASNYYLITLHFMLHGQHHKSPFDGSRLVFPPVPASLVVVLFLAAFHLLAPGAVGMSIFVGGLCGYVVYDMIHYYLHYGSPKKGSYLYGLKAYHVKHHFEHQRLGFGITSRFWDYPFHTVIPEEIFEKSH</sequence>
<dbReference type="GO" id="GO:0020037">
    <property type="term" value="F:heme binding"/>
    <property type="evidence" value="ECO:0007669"/>
    <property type="project" value="InterPro"/>
</dbReference>
<feature type="binding site" evidence="19">
    <location>
        <position position="341"/>
    </location>
    <ligand>
        <name>Zn(2+)</name>
        <dbReference type="ChEBI" id="CHEBI:29105"/>
        <label>1</label>
    </ligand>
</feature>
<feature type="transmembrane region" description="Helical" evidence="21">
    <location>
        <begin position="303"/>
        <end position="323"/>
    </location>
</feature>
<dbReference type="GO" id="GO:0006633">
    <property type="term" value="P:fatty acid biosynthetic process"/>
    <property type="evidence" value="ECO:0007669"/>
    <property type="project" value="UniProtKB-KW"/>
</dbReference>
<feature type="transmembrane region" description="Helical" evidence="21">
    <location>
        <begin position="173"/>
        <end position="191"/>
    </location>
</feature>
<evidence type="ECO:0000256" key="12">
    <source>
        <dbReference type="ARBA" id="ARBA00022989"/>
    </source>
</evidence>
<comment type="subcellular location">
    <subcellularLocation>
        <location evidence="1">Endoplasmic reticulum membrane</location>
        <topology evidence="1">Multi-pass membrane protein</topology>
    </subcellularLocation>
</comment>
<evidence type="ECO:0000256" key="16">
    <source>
        <dbReference type="ARBA" id="ARBA00023136"/>
    </source>
</evidence>
<dbReference type="PANTHER" id="PTHR12863">
    <property type="entry name" value="FATTY ACID HYDROXYLASE"/>
    <property type="match status" value="1"/>
</dbReference>
<evidence type="ECO:0000256" key="5">
    <source>
        <dbReference type="ARBA" id="ARBA00022516"/>
    </source>
</evidence>
<keyword evidence="15 18" id="KW-0443">Lipid metabolism</keyword>
<dbReference type="GO" id="GO:0080132">
    <property type="term" value="F:fatty acid 2-hydroxylase activity"/>
    <property type="evidence" value="ECO:0007669"/>
    <property type="project" value="InterPro"/>
</dbReference>
<dbReference type="Proteomes" id="UP000287033">
    <property type="component" value="Unassembled WGS sequence"/>
</dbReference>
<keyword evidence="7 21" id="KW-0812">Transmembrane</keyword>
<feature type="binding site" evidence="19">
    <location>
        <position position="239"/>
    </location>
    <ligand>
        <name>Zn(2+)</name>
        <dbReference type="ChEBI" id="CHEBI:29105"/>
        <label>1</label>
    </ligand>
</feature>
<evidence type="ECO:0000256" key="19">
    <source>
        <dbReference type="PIRSR" id="PIRSR005149-1"/>
    </source>
</evidence>
<dbReference type="PIRSF" id="PIRSF005149">
    <property type="entry name" value="IPC-B_HD"/>
    <property type="match status" value="1"/>
</dbReference>
<feature type="transmembrane region" description="Helical" evidence="21">
    <location>
        <begin position="275"/>
        <end position="297"/>
    </location>
</feature>
<dbReference type="PROSITE" id="PS50255">
    <property type="entry name" value="CYTOCHROME_B5_2"/>
    <property type="match status" value="1"/>
</dbReference>
<comment type="function">
    <text evidence="18">Catalyzes stereospecific hydroxylation of free fatty acids at the C-2 position to produce (R)-2-hydroxy fatty acids, which are building blocks of sphingolipids and glycosphingolipids common in neural tissue and epidermis. Plays an essential role in the synthesis of galactosphingolipids of the myelin sheath. Responsible for the synthesis of sphingolipids and glycosphingolipids involved in the formation of epidermal lamellar bodies critical for skin permeability barrier. Participates in the synthesis of glycosphingolipids and a fraction of type II wax diesters in sebaceous gland, specifically regulating hair follicle homeostasis. Involved in the synthesis of sphingolipids of plasma membrane rafts, controlling lipid raft mobility and trafficking of raft-associated proteins.</text>
</comment>
<keyword evidence="13 18" id="KW-0560">Oxidoreductase</keyword>
<comment type="pathway">
    <text evidence="2">Sphingolipid metabolism.</text>
</comment>
<evidence type="ECO:0000256" key="8">
    <source>
        <dbReference type="ARBA" id="ARBA00022723"/>
    </source>
</evidence>
<evidence type="ECO:0000259" key="22">
    <source>
        <dbReference type="PROSITE" id="PS50255"/>
    </source>
</evidence>
<keyword evidence="5 18" id="KW-0444">Lipid biosynthesis</keyword>
<dbReference type="SMART" id="SM01117">
    <property type="entry name" value="Cyt-b5"/>
    <property type="match status" value="1"/>
</dbReference>
<organism evidence="23 24">
    <name type="scientific">Chiloscyllium punctatum</name>
    <name type="common">Brownbanded bambooshark</name>
    <name type="synonym">Hemiscyllium punctatum</name>
    <dbReference type="NCBI Taxonomy" id="137246"/>
    <lineage>
        <taxon>Eukaryota</taxon>
        <taxon>Metazoa</taxon>
        <taxon>Chordata</taxon>
        <taxon>Craniata</taxon>
        <taxon>Vertebrata</taxon>
        <taxon>Chondrichthyes</taxon>
        <taxon>Elasmobranchii</taxon>
        <taxon>Galeomorphii</taxon>
        <taxon>Galeoidea</taxon>
        <taxon>Orectolobiformes</taxon>
        <taxon>Hemiscylliidae</taxon>
        <taxon>Chiloscyllium</taxon>
    </lineage>
</organism>
<dbReference type="InterPro" id="IPR006694">
    <property type="entry name" value="Fatty_acid_hydroxylase"/>
</dbReference>
<evidence type="ECO:0000256" key="20">
    <source>
        <dbReference type="PIRSR" id="PIRSR005149-50"/>
    </source>
</evidence>
<feature type="binding site" evidence="19">
    <location>
        <position position="344"/>
    </location>
    <ligand>
        <name>Zn(2+)</name>
        <dbReference type="ChEBI" id="CHEBI:29105"/>
        <label>1</label>
    </ligand>
</feature>
<reference evidence="23 24" key="1">
    <citation type="journal article" date="2018" name="Nat. Ecol. Evol.">
        <title>Shark genomes provide insights into elasmobranch evolution and the origin of vertebrates.</title>
        <authorList>
            <person name="Hara Y"/>
            <person name="Yamaguchi K"/>
            <person name="Onimaru K"/>
            <person name="Kadota M"/>
            <person name="Koyanagi M"/>
            <person name="Keeley SD"/>
            <person name="Tatsumi K"/>
            <person name="Tanaka K"/>
            <person name="Motone F"/>
            <person name="Kageyama Y"/>
            <person name="Nozu R"/>
            <person name="Adachi N"/>
            <person name="Nishimura O"/>
            <person name="Nakagawa R"/>
            <person name="Tanegashima C"/>
            <person name="Kiyatake I"/>
            <person name="Matsumoto R"/>
            <person name="Murakumo K"/>
            <person name="Nishida K"/>
            <person name="Terakita A"/>
            <person name="Kuratani S"/>
            <person name="Sato K"/>
            <person name="Hyodo S Kuraku.S."/>
        </authorList>
    </citation>
    <scope>NUCLEOTIDE SEQUENCE [LARGE SCALE GENOMIC DNA]</scope>
</reference>
<evidence type="ECO:0000256" key="17">
    <source>
        <dbReference type="ARBA" id="ARBA00023160"/>
    </source>
</evidence>
<dbReference type="FunFam" id="3.10.120.10:FF:000007">
    <property type="entry name" value="Sulfite oxidase, mitochondrial"/>
    <property type="match status" value="1"/>
</dbReference>
<keyword evidence="24" id="KW-1185">Reference proteome</keyword>
<comment type="caution">
    <text evidence="23">The sequence shown here is derived from an EMBL/GenBank/DDBJ whole genome shotgun (WGS) entry which is preliminary data.</text>
</comment>
<dbReference type="SUPFAM" id="SSF55856">
    <property type="entry name" value="Cytochrome b5-like heme/steroid binding domain"/>
    <property type="match status" value="1"/>
</dbReference>
<comment type="pathway">
    <text evidence="3">Lipid metabolism.</text>
</comment>
<keyword evidence="6 20" id="KW-0349">Heme</keyword>
<keyword evidence="17 18" id="KW-0275">Fatty acid biosynthesis</keyword>
<dbReference type="PRINTS" id="PR00363">
    <property type="entry name" value="CYTOCHROMEB5"/>
</dbReference>
<dbReference type="GO" id="GO:0005789">
    <property type="term" value="C:endoplasmic reticulum membrane"/>
    <property type="evidence" value="ECO:0007669"/>
    <property type="project" value="UniProtKB-SubCell"/>
</dbReference>
<feature type="binding site" evidence="19">
    <location>
        <position position="265"/>
    </location>
    <ligand>
        <name>Zn(2+)</name>
        <dbReference type="ChEBI" id="CHEBI:29105"/>
        <label>1</label>
    </ligand>
</feature>
<evidence type="ECO:0000256" key="1">
    <source>
        <dbReference type="ARBA" id="ARBA00004477"/>
    </source>
</evidence>
<evidence type="ECO:0000256" key="13">
    <source>
        <dbReference type="ARBA" id="ARBA00023002"/>
    </source>
</evidence>
<evidence type="ECO:0000256" key="6">
    <source>
        <dbReference type="ARBA" id="ARBA00022617"/>
    </source>
</evidence>
<evidence type="ECO:0000256" key="11">
    <source>
        <dbReference type="ARBA" id="ARBA00022833"/>
    </source>
</evidence>
<evidence type="ECO:0000256" key="10">
    <source>
        <dbReference type="ARBA" id="ARBA00022832"/>
    </source>
</evidence>
<evidence type="ECO:0000256" key="9">
    <source>
        <dbReference type="ARBA" id="ARBA00022824"/>
    </source>
</evidence>
<dbReference type="OrthoDB" id="2204368at2759"/>
<feature type="binding site" description="axial binding residue" evidence="20">
    <location>
        <position position="38"/>
    </location>
    <ligand>
        <name>heme</name>
        <dbReference type="ChEBI" id="CHEBI:30413"/>
    </ligand>
    <ligandPart>
        <name>Fe</name>
        <dbReference type="ChEBI" id="CHEBI:18248"/>
    </ligandPart>
</feature>
<dbReference type="Gene3D" id="3.10.120.10">
    <property type="entry name" value="Cytochrome b5-like heme/steroid binding domain"/>
    <property type="match status" value="1"/>
</dbReference>
<name>A0A401SZN0_CHIPU</name>
<evidence type="ECO:0000313" key="23">
    <source>
        <dbReference type="EMBL" id="GCC35852.1"/>
    </source>
</evidence>
<evidence type="ECO:0000256" key="14">
    <source>
        <dbReference type="ARBA" id="ARBA00023004"/>
    </source>
</evidence>
<evidence type="ECO:0000256" key="4">
    <source>
        <dbReference type="ARBA" id="ARBA00005747"/>
    </source>
</evidence>
<dbReference type="OMA" id="WTIIEYV"/>
<feature type="binding site" evidence="19">
    <location>
        <position position="320"/>
    </location>
    <ligand>
        <name>Zn(2+)</name>
        <dbReference type="ChEBI" id="CHEBI:29105"/>
        <label>1</label>
    </ligand>
</feature>
<feature type="transmembrane region" description="Helical" evidence="21">
    <location>
        <begin position="220"/>
        <end position="238"/>
    </location>
</feature>
<keyword evidence="8 18" id="KW-0479">Metal-binding</keyword>
<feature type="binding site" evidence="19">
    <location>
        <position position="345"/>
    </location>
    <ligand>
        <name>Zn(2+)</name>
        <dbReference type="ChEBI" id="CHEBI:29105"/>
        <label>2</label>
    </ligand>
</feature>
<dbReference type="Pfam" id="PF04116">
    <property type="entry name" value="FA_hydroxylase"/>
    <property type="match status" value="1"/>
</dbReference>
<evidence type="ECO:0000256" key="15">
    <source>
        <dbReference type="ARBA" id="ARBA00023098"/>
    </source>
</evidence>
<feature type="binding site" description="axial binding residue" evidence="20">
    <location>
        <position position="64"/>
    </location>
    <ligand>
        <name>heme</name>
        <dbReference type="ChEBI" id="CHEBI:30413"/>
    </ligand>
    <ligandPart>
        <name>Fe</name>
        <dbReference type="ChEBI" id="CHEBI:18248"/>
    </ligandPart>
</feature>
<keyword evidence="10 18" id="KW-0276">Fatty acid metabolism</keyword>
<feature type="binding site" evidence="19">
    <location>
        <position position="324"/>
    </location>
    <ligand>
        <name>Zn(2+)</name>
        <dbReference type="ChEBI" id="CHEBI:29105"/>
        <label>1</label>
    </ligand>
</feature>
<feature type="binding site" evidence="19">
    <location>
        <position position="266"/>
    </location>
    <ligand>
        <name>Zn(2+)</name>
        <dbReference type="ChEBI" id="CHEBI:29105"/>
        <label>1</label>
    </ligand>
</feature>
<keyword evidence="12 21" id="KW-1133">Transmembrane helix</keyword>
<dbReference type="Pfam" id="PF00173">
    <property type="entry name" value="Cyt-b5"/>
    <property type="match status" value="1"/>
</dbReference>